<dbReference type="PANTHER" id="PTHR10579:SF47">
    <property type="entry name" value="OS09G0298500 PROTEIN"/>
    <property type="match status" value="1"/>
</dbReference>
<evidence type="ECO:0008006" key="4">
    <source>
        <dbReference type="Google" id="ProtNLM"/>
    </source>
</evidence>
<dbReference type="PANTHER" id="PTHR10579">
    <property type="entry name" value="CALCIUM-ACTIVATED CHLORIDE CHANNEL REGULATOR"/>
    <property type="match status" value="1"/>
</dbReference>
<feature type="region of interest" description="Disordered" evidence="1">
    <location>
        <begin position="1"/>
        <end position="77"/>
    </location>
</feature>
<gene>
    <name evidence="2" type="ORF">A4U43_C05F7590</name>
</gene>
<dbReference type="Proteomes" id="UP000243459">
    <property type="component" value="Chromosome 5"/>
</dbReference>
<name>A0A5P1EQM8_ASPOF</name>
<protein>
    <recommendedName>
        <fullName evidence="4">VWFA domain-containing protein</fullName>
    </recommendedName>
</protein>
<dbReference type="InterPro" id="IPR036465">
    <property type="entry name" value="vWFA_dom_sf"/>
</dbReference>
<evidence type="ECO:0000313" key="2">
    <source>
        <dbReference type="EMBL" id="ONK68114.1"/>
    </source>
</evidence>
<feature type="compositionally biased region" description="Low complexity" evidence="1">
    <location>
        <begin position="62"/>
        <end position="72"/>
    </location>
</feature>
<accession>A0A5P1EQM8</accession>
<sequence>MSAHGSVTLAPSAEPTGPRSPAHPHRAPRCHLTTLQSPLRTKPPLLPSAVPLGLYDDDDPLDPSTLTSAASAPPLPLCPTPDNLSSRLYLSVKLAHQSPTDLVLLVSPNGPHLRLLKQAISLVVFTLCPTDRLAIVTYSATAATRAFPLRRMSPNGKRSALRVVDRLICLGPAGDPGPRDPSKGSGS</sequence>
<dbReference type="InterPro" id="IPR051266">
    <property type="entry name" value="CLCR"/>
</dbReference>
<dbReference type="SUPFAM" id="SSF53300">
    <property type="entry name" value="vWA-like"/>
    <property type="match status" value="1"/>
</dbReference>
<dbReference type="EMBL" id="CM007385">
    <property type="protein sequence ID" value="ONK68114.1"/>
    <property type="molecule type" value="Genomic_DNA"/>
</dbReference>
<dbReference type="Gramene" id="ONK68114">
    <property type="protein sequence ID" value="ONK68114"/>
    <property type="gene ID" value="A4U43_C05F7590"/>
</dbReference>
<reference evidence="3" key="1">
    <citation type="journal article" date="2017" name="Nat. Commun.">
        <title>The asparagus genome sheds light on the origin and evolution of a young Y chromosome.</title>
        <authorList>
            <person name="Harkess A."/>
            <person name="Zhou J."/>
            <person name="Xu C."/>
            <person name="Bowers J.E."/>
            <person name="Van der Hulst R."/>
            <person name="Ayyampalayam S."/>
            <person name="Mercati F."/>
            <person name="Riccardi P."/>
            <person name="McKain M.R."/>
            <person name="Kakrana A."/>
            <person name="Tang H."/>
            <person name="Ray J."/>
            <person name="Groenendijk J."/>
            <person name="Arikit S."/>
            <person name="Mathioni S.M."/>
            <person name="Nakano M."/>
            <person name="Shan H."/>
            <person name="Telgmann-Rauber A."/>
            <person name="Kanno A."/>
            <person name="Yue Z."/>
            <person name="Chen H."/>
            <person name="Li W."/>
            <person name="Chen Y."/>
            <person name="Xu X."/>
            <person name="Zhang Y."/>
            <person name="Luo S."/>
            <person name="Chen H."/>
            <person name="Gao J."/>
            <person name="Mao Z."/>
            <person name="Pires J.C."/>
            <person name="Luo M."/>
            <person name="Kudrna D."/>
            <person name="Wing R.A."/>
            <person name="Meyers B.C."/>
            <person name="Yi K."/>
            <person name="Kong H."/>
            <person name="Lavrijsen P."/>
            <person name="Sunseri F."/>
            <person name="Falavigna A."/>
            <person name="Ye Y."/>
            <person name="Leebens-Mack J.H."/>
            <person name="Chen G."/>
        </authorList>
    </citation>
    <scope>NUCLEOTIDE SEQUENCE [LARGE SCALE GENOMIC DNA]</scope>
    <source>
        <strain evidence="3">cv. DH0086</strain>
    </source>
</reference>
<evidence type="ECO:0000313" key="3">
    <source>
        <dbReference type="Proteomes" id="UP000243459"/>
    </source>
</evidence>
<evidence type="ECO:0000256" key="1">
    <source>
        <dbReference type="SAM" id="MobiDB-lite"/>
    </source>
</evidence>
<keyword evidence="3" id="KW-1185">Reference proteome</keyword>
<dbReference type="AlphaFoldDB" id="A0A5P1EQM8"/>
<proteinExistence type="predicted"/>
<organism evidence="2 3">
    <name type="scientific">Asparagus officinalis</name>
    <name type="common">Garden asparagus</name>
    <dbReference type="NCBI Taxonomy" id="4686"/>
    <lineage>
        <taxon>Eukaryota</taxon>
        <taxon>Viridiplantae</taxon>
        <taxon>Streptophyta</taxon>
        <taxon>Embryophyta</taxon>
        <taxon>Tracheophyta</taxon>
        <taxon>Spermatophyta</taxon>
        <taxon>Magnoliopsida</taxon>
        <taxon>Liliopsida</taxon>
        <taxon>Asparagales</taxon>
        <taxon>Asparagaceae</taxon>
        <taxon>Asparagoideae</taxon>
        <taxon>Asparagus</taxon>
    </lineage>
</organism>